<dbReference type="Proteomes" id="UP000217790">
    <property type="component" value="Unassembled WGS sequence"/>
</dbReference>
<keyword evidence="1" id="KW-0663">Pyridoxal phosphate</keyword>
<dbReference type="FunCoup" id="A0A2H3DI32">
    <property type="interactions" value="21"/>
</dbReference>
<reference evidence="3" key="1">
    <citation type="journal article" date="2017" name="Nat. Ecol. Evol.">
        <title>Genome expansion and lineage-specific genetic innovations in the forest pathogenic fungi Armillaria.</title>
        <authorList>
            <person name="Sipos G."/>
            <person name="Prasanna A.N."/>
            <person name="Walter M.C."/>
            <person name="O'Connor E."/>
            <person name="Balint B."/>
            <person name="Krizsan K."/>
            <person name="Kiss B."/>
            <person name="Hess J."/>
            <person name="Varga T."/>
            <person name="Slot J."/>
            <person name="Riley R."/>
            <person name="Boka B."/>
            <person name="Rigling D."/>
            <person name="Barry K."/>
            <person name="Lee J."/>
            <person name="Mihaltcheva S."/>
            <person name="LaButti K."/>
            <person name="Lipzen A."/>
            <person name="Waldron R."/>
            <person name="Moloney N.M."/>
            <person name="Sperisen C."/>
            <person name="Kredics L."/>
            <person name="Vagvoelgyi C."/>
            <person name="Patrignani A."/>
            <person name="Fitzpatrick D."/>
            <person name="Nagy I."/>
            <person name="Doyle S."/>
            <person name="Anderson J.B."/>
            <person name="Grigoriev I.V."/>
            <person name="Gueldener U."/>
            <person name="Muensterkoetter M."/>
            <person name="Nagy L.G."/>
        </authorList>
    </citation>
    <scope>NUCLEOTIDE SEQUENCE [LARGE SCALE GENOMIC DNA]</scope>
    <source>
        <strain evidence="3">Ar21-2</strain>
    </source>
</reference>
<keyword evidence="3" id="KW-1185">Reference proteome</keyword>
<evidence type="ECO:0000313" key="3">
    <source>
        <dbReference type="Proteomes" id="UP000217790"/>
    </source>
</evidence>
<dbReference type="InterPro" id="IPR015421">
    <property type="entry name" value="PyrdxlP-dep_Trfase_major"/>
</dbReference>
<dbReference type="EMBL" id="KZ293680">
    <property type="protein sequence ID" value="PBK87096.1"/>
    <property type="molecule type" value="Genomic_DNA"/>
</dbReference>
<evidence type="ECO:0000313" key="2">
    <source>
        <dbReference type="EMBL" id="PBK87096.1"/>
    </source>
</evidence>
<evidence type="ECO:0000256" key="1">
    <source>
        <dbReference type="ARBA" id="ARBA00022898"/>
    </source>
</evidence>
<organism evidence="2 3">
    <name type="scientific">Armillaria gallica</name>
    <name type="common">Bulbous honey fungus</name>
    <name type="synonym">Armillaria bulbosa</name>
    <dbReference type="NCBI Taxonomy" id="47427"/>
    <lineage>
        <taxon>Eukaryota</taxon>
        <taxon>Fungi</taxon>
        <taxon>Dikarya</taxon>
        <taxon>Basidiomycota</taxon>
        <taxon>Agaricomycotina</taxon>
        <taxon>Agaricomycetes</taxon>
        <taxon>Agaricomycetidae</taxon>
        <taxon>Agaricales</taxon>
        <taxon>Marasmiineae</taxon>
        <taxon>Physalacriaceae</taxon>
        <taxon>Armillaria</taxon>
    </lineage>
</organism>
<dbReference type="InterPro" id="IPR015424">
    <property type="entry name" value="PyrdxlP-dep_Trfase"/>
</dbReference>
<dbReference type="PANTHER" id="PTHR43092:SF2">
    <property type="entry name" value="HERCYNYLCYSTEINE SULFOXIDE LYASE"/>
    <property type="match status" value="1"/>
</dbReference>
<accession>A0A2H3DI32</accession>
<dbReference type="Gene3D" id="3.40.640.10">
    <property type="entry name" value="Type I PLP-dependent aspartate aminotransferase-like (Major domain)"/>
    <property type="match status" value="1"/>
</dbReference>
<dbReference type="PANTHER" id="PTHR43092">
    <property type="entry name" value="L-CYSTEINE DESULFHYDRASE"/>
    <property type="match status" value="1"/>
</dbReference>
<dbReference type="OrthoDB" id="5978656at2759"/>
<dbReference type="SUPFAM" id="SSF53383">
    <property type="entry name" value="PLP-dependent transferases"/>
    <property type="match status" value="1"/>
</dbReference>
<dbReference type="AlphaFoldDB" id="A0A2H3DI32"/>
<name>A0A2H3DI32_ARMGA</name>
<evidence type="ECO:0008006" key="4">
    <source>
        <dbReference type="Google" id="ProtNLM"/>
    </source>
</evidence>
<dbReference type="STRING" id="47427.A0A2H3DI32"/>
<dbReference type="InParanoid" id="A0A2H3DI32"/>
<sequence>MALPPPSSLESLVLLGRQPAFGYQMKEYIPNTSVVNLNHGSYGSLSRPYFSDIPPHPEVTQFTILFPTTKKDIISRWREHLKLVRERVGTNAKIVAVVDAIISNPGALLPWEATTDICRELDAWGVVDAAHAIGQQKGIQLDQVKPDLWISNCHKWLVEKRSAAVLYAPKRDQYIVKSSFPTSSTYISPKGRKGTNFAEQFESNGTVDWPLYLSIST</sequence>
<proteinExistence type="predicted"/>
<gene>
    <name evidence="2" type="ORF">ARMGADRAFT_1085855</name>
</gene>
<protein>
    <recommendedName>
        <fullName evidence="4">PLP-dependent transferase</fullName>
    </recommendedName>
</protein>